<dbReference type="InterPro" id="IPR013030">
    <property type="entry name" value="DNA_topo_DNA_db_N_dom2"/>
</dbReference>
<dbReference type="InterPro" id="IPR013034">
    <property type="entry name" value="DNA_topo_DNA_db_N_dom1"/>
</dbReference>
<dbReference type="InterPro" id="IPR014711">
    <property type="entry name" value="TopoI_cat_a-hlx-sub_euk"/>
</dbReference>
<dbReference type="Gene3D" id="2.170.11.10">
    <property type="entry name" value="DNA Topoisomerase I, domain 2"/>
    <property type="match status" value="1"/>
</dbReference>
<dbReference type="InterPro" id="IPR013500">
    <property type="entry name" value="TopoI_cat_euk"/>
</dbReference>
<evidence type="ECO:0000256" key="5">
    <source>
        <dbReference type="ARBA" id="ARBA00023029"/>
    </source>
</evidence>
<dbReference type="PANTHER" id="PTHR10290:SF3">
    <property type="entry name" value="DNA TOPOISOMERASE 1"/>
    <property type="match status" value="1"/>
</dbReference>
<dbReference type="SUPFAM" id="SSF56741">
    <property type="entry name" value="Eukaryotic DNA topoisomerase I, N-terminal DNA-binding fragment"/>
    <property type="match status" value="1"/>
</dbReference>
<evidence type="ECO:0000256" key="2">
    <source>
        <dbReference type="ARBA" id="ARBA00006645"/>
    </source>
</evidence>
<comment type="catalytic activity">
    <reaction evidence="1">
        <text>ATP-independent breakage of single-stranded DNA, followed by passage and rejoining.</text>
        <dbReference type="EC" id="5.6.2.1"/>
    </reaction>
</comment>
<dbReference type="GO" id="GO:0003917">
    <property type="term" value="F:DNA topoisomerase type I (single strand cut, ATP-independent) activity"/>
    <property type="evidence" value="ECO:0007669"/>
    <property type="project" value="UniProtKB-EC"/>
</dbReference>
<evidence type="ECO:0000256" key="8">
    <source>
        <dbReference type="ARBA" id="ARBA00033297"/>
    </source>
</evidence>
<dbReference type="AlphaFoldDB" id="A0A7K4NQI5"/>
<dbReference type="Gene3D" id="3.90.15.10">
    <property type="entry name" value="Topoisomerase I, Chain A, domain 3"/>
    <property type="match status" value="1"/>
</dbReference>
<evidence type="ECO:0000256" key="7">
    <source>
        <dbReference type="ARBA" id="ARBA00023235"/>
    </source>
</evidence>
<dbReference type="Gene3D" id="1.10.10.41">
    <property type="entry name" value="Yeast DNA topoisomerase - domain 1"/>
    <property type="match status" value="1"/>
</dbReference>
<keyword evidence="5" id="KW-0799">Topoisomerase</keyword>
<dbReference type="GO" id="GO:0006265">
    <property type="term" value="P:DNA topological change"/>
    <property type="evidence" value="ECO:0007669"/>
    <property type="project" value="InterPro"/>
</dbReference>
<dbReference type="InterPro" id="IPR008336">
    <property type="entry name" value="TopoI_DNA-bd_euk"/>
</dbReference>
<dbReference type="GO" id="GO:0005694">
    <property type="term" value="C:chromosome"/>
    <property type="evidence" value="ECO:0007669"/>
    <property type="project" value="InterPro"/>
</dbReference>
<dbReference type="SUPFAM" id="SSF56349">
    <property type="entry name" value="DNA breaking-rejoining enzymes"/>
    <property type="match status" value="1"/>
</dbReference>
<keyword evidence="6" id="KW-0238">DNA-binding</keyword>
<keyword evidence="9" id="KW-0175">Coiled coil</keyword>
<evidence type="ECO:0000256" key="4">
    <source>
        <dbReference type="ARBA" id="ARBA00019632"/>
    </source>
</evidence>
<dbReference type="GO" id="GO:0003677">
    <property type="term" value="F:DNA binding"/>
    <property type="evidence" value="ECO:0007669"/>
    <property type="project" value="UniProtKB-KW"/>
</dbReference>
<feature type="domain" description="DNA topoisomerase I eukaryotic-type" evidence="10">
    <location>
        <begin position="153"/>
        <end position="531"/>
    </location>
</feature>
<evidence type="ECO:0000313" key="12">
    <source>
        <dbReference type="Proteomes" id="UP000526196"/>
    </source>
</evidence>
<dbReference type="PRINTS" id="PR00416">
    <property type="entry name" value="EUTPISMRASEI"/>
</dbReference>
<comment type="similarity">
    <text evidence="2">Belongs to the type IB topoisomerase family.</text>
</comment>
<dbReference type="Pfam" id="PF14370">
    <property type="entry name" value="Topo_C_assoc"/>
    <property type="match status" value="1"/>
</dbReference>
<dbReference type="Pfam" id="PF01028">
    <property type="entry name" value="Topoisom_I"/>
    <property type="match status" value="1"/>
</dbReference>
<keyword evidence="7 11" id="KW-0413">Isomerase</keyword>
<evidence type="ECO:0000256" key="6">
    <source>
        <dbReference type="ARBA" id="ARBA00023125"/>
    </source>
</evidence>
<evidence type="ECO:0000256" key="9">
    <source>
        <dbReference type="SAM" id="Coils"/>
    </source>
</evidence>
<dbReference type="Pfam" id="PF02919">
    <property type="entry name" value="Topoisom_I_N"/>
    <property type="match status" value="1"/>
</dbReference>
<dbReference type="EMBL" id="JACASX010000005">
    <property type="protein sequence ID" value="NWK05255.1"/>
    <property type="molecule type" value="Genomic_DNA"/>
</dbReference>
<dbReference type="Proteomes" id="UP000526196">
    <property type="component" value="Unassembled WGS sequence"/>
</dbReference>
<evidence type="ECO:0000256" key="3">
    <source>
        <dbReference type="ARBA" id="ARBA00012891"/>
    </source>
</evidence>
<dbReference type="InterPro" id="IPR011010">
    <property type="entry name" value="DNA_brk_join_enz"/>
</dbReference>
<dbReference type="InterPro" id="IPR014727">
    <property type="entry name" value="TopoI_cat_a/b-sub_euk"/>
</dbReference>
<dbReference type="PANTHER" id="PTHR10290">
    <property type="entry name" value="DNA TOPOISOMERASE I"/>
    <property type="match status" value="1"/>
</dbReference>
<protein>
    <recommendedName>
        <fullName evidence="4">DNA topoisomerase 1</fullName>
        <ecNumber evidence="3">5.6.2.1</ecNumber>
    </recommendedName>
    <alternativeName>
        <fullName evidence="8">DNA topoisomerase I</fullName>
    </alternativeName>
</protein>
<organism evidence="11 12">
    <name type="scientific">Marine Group I thaumarchaeote</name>
    <dbReference type="NCBI Taxonomy" id="2511932"/>
    <lineage>
        <taxon>Archaea</taxon>
        <taxon>Nitrososphaerota</taxon>
        <taxon>Marine Group I</taxon>
    </lineage>
</organism>
<dbReference type="SMART" id="SM00435">
    <property type="entry name" value="TOPEUc"/>
    <property type="match status" value="1"/>
</dbReference>
<evidence type="ECO:0000256" key="1">
    <source>
        <dbReference type="ARBA" id="ARBA00000213"/>
    </source>
</evidence>
<name>A0A7K4NQI5_9ARCH</name>
<accession>A0A7K4NQI5</accession>
<dbReference type="Gene3D" id="1.10.132.10">
    <property type="match status" value="1"/>
</dbReference>
<feature type="coiled-coil region" evidence="9">
    <location>
        <begin position="446"/>
        <end position="505"/>
    </location>
</feature>
<evidence type="ECO:0000313" key="11">
    <source>
        <dbReference type="EMBL" id="NWK05255.1"/>
    </source>
</evidence>
<dbReference type="InterPro" id="IPR025834">
    <property type="entry name" value="TopoI_C_dom"/>
</dbReference>
<dbReference type="InterPro" id="IPR013499">
    <property type="entry name" value="TopoI_euk"/>
</dbReference>
<reference evidence="11 12" key="1">
    <citation type="journal article" date="2019" name="Environ. Microbiol.">
        <title>Genomics insights into ecotype formation of ammonia-oxidizing archaea in the deep ocean.</title>
        <authorList>
            <person name="Wang Y."/>
            <person name="Huang J.M."/>
            <person name="Cui G.J."/>
            <person name="Nunoura T."/>
            <person name="Takaki Y."/>
            <person name="Li W.L."/>
            <person name="Li J."/>
            <person name="Gao Z.M."/>
            <person name="Takai K."/>
            <person name="Zhang A.Q."/>
            <person name="Stepanauskas R."/>
        </authorList>
    </citation>
    <scope>NUCLEOTIDE SEQUENCE [LARGE SCALE GENOMIC DNA]</scope>
    <source>
        <strain evidence="11 12">F20</strain>
    </source>
</reference>
<comment type="caution">
    <text evidence="11">The sequence shown here is derived from an EMBL/GenBank/DDBJ whole genome shotgun (WGS) entry which is preliminary data.</text>
</comment>
<gene>
    <name evidence="11" type="ORF">HX833_04080</name>
</gene>
<dbReference type="InterPro" id="IPR001631">
    <property type="entry name" value="TopoI"/>
</dbReference>
<sequence>MKWKTLQHNGILFPPDFESKEIKIKIKGENVVLDLVQEEMVYQWAKKKDAPKPGMTEKYVEDPIFQKNFVSDFVQTFNGKFSNLEYSEIDFSEAYKLADKEKEEKELMTKEEKKALTLTRKEIREEMKAKYGRGVIDGKEVEIGNYMAEPPGIFMGRGEHPMRGRYKPRVTSKDVTLNLGKEAKVPEGKWGKIVHDRDSMWIASWMDILTQKRKYVWLADTAGIKQERDQAKYDKAKNLSREIENVKTQIIKDMQNKEQKNKRIATACYLIYRTAMRVGDEKDPDEADTVGATTLRKEHIKLTENTIEFDFLGKDGVRWTETIPAEGHDKQFHDNLKEFISNKKESEEIFDGITSRHVNAYYSTIVNGLSAKVFRTYLASSVVSKNLRDHDNIKSESDMKKLFHAKSANLDAAIMCNHKRTIPKNFEASLQKKKDTLKNVEKAKPWEKSEDLLKKAESKITKTEKQKEQQKERIKKIKNVIRKRKAKHAERIEKLELQINLTEKTRDYNLGTSLRNYIDPRIFKTWTDEVGAEWEKLYTSALQKKFLWVKNTNAKWSQISKEY</sequence>
<dbReference type="PROSITE" id="PS52038">
    <property type="entry name" value="TOPO_IB_2"/>
    <property type="match status" value="1"/>
</dbReference>
<dbReference type="InterPro" id="IPR036202">
    <property type="entry name" value="TopoI_DNA-bd_euk_N_sf"/>
</dbReference>
<evidence type="ECO:0000259" key="10">
    <source>
        <dbReference type="SMART" id="SM00435"/>
    </source>
</evidence>
<proteinExistence type="inferred from homology"/>
<dbReference type="InterPro" id="IPR051062">
    <property type="entry name" value="Topoisomerase_IB"/>
</dbReference>
<dbReference type="EC" id="5.6.2.1" evidence="3"/>